<gene>
    <name evidence="1" type="ORF">J9260_04025</name>
</gene>
<organism evidence="1 2">
    <name type="scientific">Thiothrix unzii</name>
    <dbReference type="NCBI Taxonomy" id="111769"/>
    <lineage>
        <taxon>Bacteria</taxon>
        <taxon>Pseudomonadati</taxon>
        <taxon>Pseudomonadota</taxon>
        <taxon>Gammaproteobacteria</taxon>
        <taxon>Thiotrichales</taxon>
        <taxon>Thiotrichaceae</taxon>
        <taxon>Thiothrix</taxon>
    </lineage>
</organism>
<accession>A0A975FB49</accession>
<dbReference type="RefSeq" id="WP_210219764.1">
    <property type="nucleotide sequence ID" value="NZ_CP072793.1"/>
</dbReference>
<evidence type="ECO:0000313" key="1">
    <source>
        <dbReference type="EMBL" id="QTR54269.1"/>
    </source>
</evidence>
<evidence type="ECO:0000313" key="2">
    <source>
        <dbReference type="Proteomes" id="UP000672009"/>
    </source>
</evidence>
<sequence length="45" mass="5152">MLDKCHKLRNLAEYEGQLDITPQLSQELIVITKELLQIVEAFAPV</sequence>
<dbReference type="EMBL" id="CP072793">
    <property type="protein sequence ID" value="QTR54269.1"/>
    <property type="molecule type" value="Genomic_DNA"/>
</dbReference>
<dbReference type="KEGG" id="tun:J9260_04025"/>
<reference evidence="1" key="1">
    <citation type="submission" date="2021-04" db="EMBL/GenBank/DDBJ databases">
        <title>Genomics, taxonomy and metabolism of representatives of sulfur bacteria of the genus Thiothrix: Thiothrix fructosivorans QT, Thiothrix unzii A1T and three new species, Thiothrix subterranea sp. nov., Thiothrix litoralis sp. nov. and 'Candidatus Thiothrix anitrata' sp. nov.</title>
        <authorList>
            <person name="Ravin N.V."/>
            <person name="Smolyakov D."/>
            <person name="Rudenko T.S."/>
            <person name="Mardanov A.V."/>
            <person name="Beletsky A.V."/>
            <person name="Markov N.D."/>
            <person name="Fomenkov A.I."/>
            <person name="Roberts R.J."/>
            <person name="Karnachuk O.V."/>
            <person name="Novikov A."/>
            <person name="Grabovich M.Y."/>
        </authorList>
    </citation>
    <scope>NUCLEOTIDE SEQUENCE</scope>
    <source>
        <strain evidence="1">A1</strain>
    </source>
</reference>
<name>A0A975FB49_9GAMM</name>
<dbReference type="Proteomes" id="UP000672009">
    <property type="component" value="Chromosome"/>
</dbReference>
<protein>
    <submittedName>
        <fullName evidence="1">Uncharacterized protein</fullName>
    </submittedName>
</protein>
<keyword evidence="2" id="KW-1185">Reference proteome</keyword>
<dbReference type="AlphaFoldDB" id="A0A975FB49"/>
<proteinExistence type="predicted"/>